<dbReference type="EMBL" id="JAXBLV010000029">
    <property type="protein sequence ID" value="MDY3558413.1"/>
    <property type="molecule type" value="Genomic_DNA"/>
</dbReference>
<evidence type="ECO:0000313" key="3">
    <source>
        <dbReference type="Proteomes" id="UP001272242"/>
    </source>
</evidence>
<keyword evidence="3" id="KW-1185">Reference proteome</keyword>
<evidence type="ECO:0000313" key="2">
    <source>
        <dbReference type="EMBL" id="MDY3558413.1"/>
    </source>
</evidence>
<evidence type="ECO:0000256" key="1">
    <source>
        <dbReference type="SAM" id="MobiDB-lite"/>
    </source>
</evidence>
<proteinExistence type="predicted"/>
<feature type="region of interest" description="Disordered" evidence="1">
    <location>
        <begin position="1"/>
        <end position="29"/>
    </location>
</feature>
<comment type="caution">
    <text evidence="2">The sequence shown here is derived from an EMBL/GenBank/DDBJ whole genome shotgun (WGS) entry which is preliminary data.</text>
</comment>
<accession>A0ABU5ETW1</accession>
<name>A0ABU5ETW1_9BACT</name>
<gene>
    <name evidence="2" type="ORF">R5W23_005506</name>
</gene>
<sequence>MADETKKAGARSGNAKGEPPAPKPGARVCAPAERAGEGLKRFKLRLEGHPFGARTQRYVLAPDRDGAVGEYLRAEGIDPGDVDGAGVRVVTTELPD</sequence>
<dbReference type="RefSeq" id="WP_320685338.1">
    <property type="nucleotide sequence ID" value="NZ_JAXBLV010000029.1"/>
</dbReference>
<dbReference type="Proteomes" id="UP001272242">
    <property type="component" value="Unassembled WGS sequence"/>
</dbReference>
<organism evidence="2 3">
    <name type="scientific">Gemmata algarum</name>
    <dbReference type="NCBI Taxonomy" id="2975278"/>
    <lineage>
        <taxon>Bacteria</taxon>
        <taxon>Pseudomonadati</taxon>
        <taxon>Planctomycetota</taxon>
        <taxon>Planctomycetia</taxon>
        <taxon>Gemmatales</taxon>
        <taxon>Gemmataceae</taxon>
        <taxon>Gemmata</taxon>
    </lineage>
</organism>
<reference evidence="3" key="1">
    <citation type="journal article" date="2023" name="Mar. Drugs">
        <title>Gemmata algarum, a Novel Planctomycete Isolated from an Algal Mat, Displays Antimicrobial Activity.</title>
        <authorList>
            <person name="Kumar G."/>
            <person name="Kallscheuer N."/>
            <person name="Kashif M."/>
            <person name="Ahamad S."/>
            <person name="Jagadeeshwari U."/>
            <person name="Pannikurungottu S."/>
            <person name="Haufschild T."/>
            <person name="Kabuu M."/>
            <person name="Sasikala C."/>
            <person name="Jogler C."/>
            <person name="Ramana C."/>
        </authorList>
    </citation>
    <scope>NUCLEOTIDE SEQUENCE [LARGE SCALE GENOMIC DNA]</scope>
    <source>
        <strain evidence="3">JC673</strain>
    </source>
</reference>
<protein>
    <submittedName>
        <fullName evidence="2">Uncharacterized protein</fullName>
    </submittedName>
</protein>